<dbReference type="InterPro" id="IPR029063">
    <property type="entry name" value="SAM-dependent_MTases_sf"/>
</dbReference>
<dbReference type="Proteomes" id="UP001230188">
    <property type="component" value="Unassembled WGS sequence"/>
</dbReference>
<dbReference type="InterPro" id="IPR019410">
    <property type="entry name" value="Methyltransf_16"/>
</dbReference>
<proteinExistence type="predicted"/>
<protein>
    <submittedName>
        <fullName evidence="1">Uncharacterized protein</fullName>
    </submittedName>
</protein>
<gene>
    <name evidence="1" type="ORF">CTAYLR_000385</name>
</gene>
<sequence>MTLWPALWVDVVVSSAEKEGWLGCGRFVEEMRSAHDFYETRRVAVSTPAECEGPVAGAYGGRSFDPRWWWPTVGCALNVTVESWDSACSGRPELECCRLDLTPLRLPVVREVAIRIDDAVLLQDGFLRPFDVPTCLWPGSYLLSRFLKSNDLKGRRALELGTGTGLGAVAACRAGATVVATDVDPNSLRLAEANLKAHCDRDDWRVQFLDWRDYHPPTSEKFDLVVGASLQFDDPAAWGTTSLATVFDAFLAPGGLAVLVRAHGDSALATLDSIFIVDRRLPATRFGMMDADFEILTLRRRA</sequence>
<keyword evidence="2" id="KW-1185">Reference proteome</keyword>
<dbReference type="Gene3D" id="3.40.50.150">
    <property type="entry name" value="Vaccinia Virus protein VP39"/>
    <property type="match status" value="1"/>
</dbReference>
<organism evidence="1 2">
    <name type="scientific">Chrysophaeum taylorii</name>
    <dbReference type="NCBI Taxonomy" id="2483200"/>
    <lineage>
        <taxon>Eukaryota</taxon>
        <taxon>Sar</taxon>
        <taxon>Stramenopiles</taxon>
        <taxon>Ochrophyta</taxon>
        <taxon>Pelagophyceae</taxon>
        <taxon>Pelagomonadales</taxon>
        <taxon>Pelagomonadaceae</taxon>
        <taxon>Chrysophaeum</taxon>
    </lineage>
</organism>
<dbReference type="Pfam" id="PF10294">
    <property type="entry name" value="Methyltransf_16"/>
    <property type="match status" value="1"/>
</dbReference>
<dbReference type="SUPFAM" id="SSF53335">
    <property type="entry name" value="S-adenosyl-L-methionine-dependent methyltransferases"/>
    <property type="match status" value="1"/>
</dbReference>
<evidence type="ECO:0000313" key="1">
    <source>
        <dbReference type="EMBL" id="KAJ8605181.1"/>
    </source>
</evidence>
<dbReference type="EMBL" id="JAQMWT010000317">
    <property type="protein sequence ID" value="KAJ8605181.1"/>
    <property type="molecule type" value="Genomic_DNA"/>
</dbReference>
<dbReference type="AlphaFoldDB" id="A0AAD7UG84"/>
<dbReference type="CDD" id="cd02440">
    <property type="entry name" value="AdoMet_MTases"/>
    <property type="match status" value="1"/>
</dbReference>
<accession>A0AAD7UG84</accession>
<comment type="caution">
    <text evidence="1">The sequence shown here is derived from an EMBL/GenBank/DDBJ whole genome shotgun (WGS) entry which is preliminary data.</text>
</comment>
<name>A0AAD7UG84_9STRA</name>
<evidence type="ECO:0000313" key="2">
    <source>
        <dbReference type="Proteomes" id="UP001230188"/>
    </source>
</evidence>
<dbReference type="PANTHER" id="PTHR14614">
    <property type="entry name" value="HEPATOCELLULAR CARCINOMA-ASSOCIATED ANTIGEN"/>
    <property type="match status" value="1"/>
</dbReference>
<reference evidence="1" key="1">
    <citation type="submission" date="2023-01" db="EMBL/GenBank/DDBJ databases">
        <title>Metagenome sequencing of chrysophaentin producing Chrysophaeum taylorii.</title>
        <authorList>
            <person name="Davison J."/>
            <person name="Bewley C."/>
        </authorList>
    </citation>
    <scope>NUCLEOTIDE SEQUENCE</scope>
    <source>
        <strain evidence="1">NIES-1699</strain>
    </source>
</reference>